<feature type="binding site" evidence="18">
    <location>
        <position position="252"/>
    </location>
    <ligand>
        <name>Ca(2+)</name>
        <dbReference type="ChEBI" id="CHEBI:29108"/>
        <label>2</label>
    </ligand>
</feature>
<dbReference type="AlphaFoldDB" id="A0A9W7ILI3"/>
<dbReference type="InterPro" id="IPR019793">
    <property type="entry name" value="Peroxidases_heam-ligand_BS"/>
</dbReference>
<feature type="signal peptide" evidence="21">
    <location>
        <begin position="1"/>
        <end position="22"/>
    </location>
</feature>
<evidence type="ECO:0000313" key="24">
    <source>
        <dbReference type="Proteomes" id="UP001165190"/>
    </source>
</evidence>
<evidence type="ECO:0000256" key="10">
    <source>
        <dbReference type="ARBA" id="ARBA00022837"/>
    </source>
</evidence>
<feature type="binding site" evidence="18">
    <location>
        <position position="75"/>
    </location>
    <ligand>
        <name>Ca(2+)</name>
        <dbReference type="ChEBI" id="CHEBI:29108"/>
        <label>1</label>
    </ligand>
</feature>
<feature type="binding site" evidence="17">
    <location>
        <position position="162"/>
    </location>
    <ligand>
        <name>substrate</name>
    </ligand>
</feature>
<keyword evidence="6 21" id="KW-0575">Peroxidase</keyword>
<dbReference type="InterPro" id="IPR033905">
    <property type="entry name" value="Secretory_peroxidase"/>
</dbReference>
<dbReference type="InterPro" id="IPR000823">
    <property type="entry name" value="Peroxidase_pln"/>
</dbReference>
<feature type="binding site" evidence="18">
    <location>
        <position position="71"/>
    </location>
    <ligand>
        <name>Ca(2+)</name>
        <dbReference type="ChEBI" id="CHEBI:29108"/>
        <label>1</label>
    </ligand>
</feature>
<comment type="similarity">
    <text evidence="21">Belongs to the peroxidase family. Classical plant (class III) peroxidase subfamily.</text>
</comment>
<dbReference type="PROSITE" id="PS50873">
    <property type="entry name" value="PEROXIDASE_4"/>
    <property type="match status" value="1"/>
</dbReference>
<comment type="similarity">
    <text evidence="3">Belongs to the peroxidase family. Ascorbate peroxidase subfamily.</text>
</comment>
<dbReference type="SUPFAM" id="SSF48113">
    <property type="entry name" value="Heme-dependent peroxidases"/>
    <property type="match status" value="1"/>
</dbReference>
<keyword evidence="15 21" id="KW-0376">Hydrogen peroxide</keyword>
<keyword evidence="14" id="KW-0325">Glycoprotein</keyword>
<feature type="disulfide bond" evidence="20">
    <location>
        <begin position="199"/>
        <end position="231"/>
    </location>
</feature>
<dbReference type="FunFam" id="1.10.420.10:FF:000008">
    <property type="entry name" value="Peroxidase"/>
    <property type="match status" value="1"/>
</dbReference>
<dbReference type="FunFam" id="1.10.520.10:FF:000001">
    <property type="entry name" value="Peroxidase"/>
    <property type="match status" value="1"/>
</dbReference>
<dbReference type="EMBL" id="BSYR01000033">
    <property type="protein sequence ID" value="GMI98787.1"/>
    <property type="molecule type" value="Genomic_DNA"/>
</dbReference>
<dbReference type="OrthoDB" id="2113341at2759"/>
<feature type="disulfide bond" evidence="20">
    <location>
        <begin position="119"/>
        <end position="319"/>
    </location>
</feature>
<dbReference type="PANTHER" id="PTHR31235">
    <property type="entry name" value="PEROXIDASE 25-RELATED"/>
    <property type="match status" value="1"/>
</dbReference>
<proteinExistence type="inferred from homology"/>
<dbReference type="EC" id="1.11.1.7" evidence="4 21"/>
<dbReference type="Gene3D" id="1.10.520.10">
    <property type="match status" value="1"/>
</dbReference>
<keyword evidence="7 21" id="KW-0349">Heme</keyword>
<dbReference type="Gene3D" id="1.10.420.10">
    <property type="entry name" value="Peroxidase, domain 2"/>
    <property type="match status" value="1"/>
</dbReference>
<dbReference type="GO" id="GO:0042744">
    <property type="term" value="P:hydrogen peroxide catabolic process"/>
    <property type="evidence" value="ECO:0007669"/>
    <property type="project" value="UniProtKB-KW"/>
</dbReference>
<evidence type="ECO:0000256" key="18">
    <source>
        <dbReference type="PIRSR" id="PIRSR600823-3"/>
    </source>
</evidence>
<keyword evidence="5 21" id="KW-0964">Secreted</keyword>
<evidence type="ECO:0000256" key="19">
    <source>
        <dbReference type="PIRSR" id="PIRSR600823-4"/>
    </source>
</evidence>
<keyword evidence="9 21" id="KW-0732">Signal</keyword>
<evidence type="ECO:0000259" key="22">
    <source>
        <dbReference type="PROSITE" id="PS50873"/>
    </source>
</evidence>
<dbReference type="CDD" id="cd00693">
    <property type="entry name" value="secretory_peroxidase"/>
    <property type="match status" value="1"/>
</dbReference>
<accession>A0A9W7ILI3</accession>
<feature type="chain" id="PRO_5041015611" description="Peroxidase" evidence="21">
    <location>
        <begin position="23"/>
        <end position="323"/>
    </location>
</feature>
<evidence type="ECO:0000256" key="2">
    <source>
        <dbReference type="ARBA" id="ARBA00002322"/>
    </source>
</evidence>
<gene>
    <name evidence="23" type="ORF">HRI_003548100</name>
</gene>
<feature type="disulfide bond" evidence="20">
    <location>
        <begin position="34"/>
        <end position="113"/>
    </location>
</feature>
<dbReference type="InterPro" id="IPR010255">
    <property type="entry name" value="Haem_peroxidase_sf"/>
</dbReference>
<evidence type="ECO:0000256" key="7">
    <source>
        <dbReference type="ARBA" id="ARBA00022617"/>
    </source>
</evidence>
<dbReference type="PRINTS" id="PR00458">
    <property type="entry name" value="PEROXIDASE"/>
</dbReference>
<evidence type="ECO:0000256" key="15">
    <source>
        <dbReference type="ARBA" id="ARBA00023324"/>
    </source>
</evidence>
<keyword evidence="11 21" id="KW-0560">Oxidoreductase</keyword>
<keyword evidence="8 18" id="KW-0479">Metal-binding</keyword>
<keyword evidence="12 18" id="KW-0408">Iron</keyword>
<evidence type="ECO:0000256" key="21">
    <source>
        <dbReference type="RuleBase" id="RU362060"/>
    </source>
</evidence>
<evidence type="ECO:0000256" key="9">
    <source>
        <dbReference type="ARBA" id="ARBA00022729"/>
    </source>
</evidence>
<sequence length="323" mass="35659">MRKQGFILLCMLVFAVVGTCHGTSLKKHYYKHTCRDAEMIIKNATEKSVALNPALPAKFLRMHFHDCFVRGCDASVLLNSTANNTAEKDSIPNLTLFGFDVIDDIKAELEKKCPNVVSCADILALVARDAVSYQYRRPLWEVYTGRRDGRVSRSAEALANLPSPFSNFSVLQQNFANQNLSVHDLVVLSGGHTIGVGHCNTFSNRLYNFTGRGDQDPSLNATYAAFLKTRCRSLNDTTTTVPMDPGSGLTFDANYYVTVKQHKGLFQSDAALLTNSVSSHMVHQLTHPHVFFPAFARSMVKMGAIGVLTGNAGEIRKKCFLVN</sequence>
<comment type="catalytic activity">
    <reaction evidence="1 21">
        <text>2 a phenolic donor + H2O2 = 2 a phenolic radical donor + 2 H2O</text>
        <dbReference type="Rhea" id="RHEA:56136"/>
        <dbReference type="ChEBI" id="CHEBI:15377"/>
        <dbReference type="ChEBI" id="CHEBI:16240"/>
        <dbReference type="ChEBI" id="CHEBI:139520"/>
        <dbReference type="ChEBI" id="CHEBI:139521"/>
        <dbReference type="EC" id="1.11.1.7"/>
    </reaction>
</comment>
<feature type="binding site" description="axial binding residue" evidence="18">
    <location>
        <position position="192"/>
    </location>
    <ligand>
        <name>heme b</name>
        <dbReference type="ChEBI" id="CHEBI:60344"/>
    </ligand>
    <ligandPart>
        <name>Fe</name>
        <dbReference type="ChEBI" id="CHEBI:18248"/>
    </ligandPart>
</feature>
<feature type="binding site" evidence="18">
    <location>
        <position position="193"/>
    </location>
    <ligand>
        <name>Ca(2+)</name>
        <dbReference type="ChEBI" id="CHEBI:29108"/>
        <label>2</label>
    </ligand>
</feature>
<feature type="binding site" evidence="18">
    <location>
        <position position="69"/>
    </location>
    <ligand>
        <name>Ca(2+)</name>
        <dbReference type="ChEBI" id="CHEBI:29108"/>
        <label>1</label>
    </ligand>
</feature>
<dbReference type="GO" id="GO:0020037">
    <property type="term" value="F:heme binding"/>
    <property type="evidence" value="ECO:0007669"/>
    <property type="project" value="UniProtKB-UniRule"/>
</dbReference>
<dbReference type="GO" id="GO:0140825">
    <property type="term" value="F:lactoperoxidase activity"/>
    <property type="evidence" value="ECO:0007669"/>
    <property type="project" value="UniProtKB-EC"/>
</dbReference>
<evidence type="ECO:0000256" key="1">
    <source>
        <dbReference type="ARBA" id="ARBA00000189"/>
    </source>
</evidence>
<evidence type="ECO:0000256" key="8">
    <source>
        <dbReference type="ARBA" id="ARBA00022723"/>
    </source>
</evidence>
<keyword evidence="13 20" id="KW-1015">Disulfide bond</keyword>
<evidence type="ECO:0000256" key="12">
    <source>
        <dbReference type="ARBA" id="ARBA00023004"/>
    </source>
</evidence>
<reference evidence="23" key="1">
    <citation type="submission" date="2023-05" db="EMBL/GenBank/DDBJ databases">
        <title>Genome and transcriptome analyses reveal genes involved in the formation of fine ridges on petal epidermal cells in Hibiscus trionum.</title>
        <authorList>
            <person name="Koshimizu S."/>
            <person name="Masuda S."/>
            <person name="Ishii T."/>
            <person name="Shirasu K."/>
            <person name="Hoshino A."/>
            <person name="Arita M."/>
        </authorList>
    </citation>
    <scope>NUCLEOTIDE SEQUENCE</scope>
    <source>
        <strain evidence="23">Hamamatsu line</strain>
    </source>
</reference>
<evidence type="ECO:0000256" key="11">
    <source>
        <dbReference type="ARBA" id="ARBA00023002"/>
    </source>
</evidence>
<evidence type="ECO:0000256" key="5">
    <source>
        <dbReference type="ARBA" id="ARBA00022525"/>
    </source>
</evidence>
<feature type="binding site" evidence="18">
    <location>
        <position position="87"/>
    </location>
    <ligand>
        <name>Ca(2+)</name>
        <dbReference type="ChEBI" id="CHEBI:29108"/>
        <label>1</label>
    </ligand>
</feature>
<evidence type="ECO:0000256" key="3">
    <source>
        <dbReference type="ARBA" id="ARBA00006873"/>
    </source>
</evidence>
<dbReference type="GO" id="GO:0005576">
    <property type="term" value="C:extracellular region"/>
    <property type="evidence" value="ECO:0007669"/>
    <property type="project" value="UniProtKB-SubCell"/>
</dbReference>
<protein>
    <recommendedName>
        <fullName evidence="4 21">Peroxidase</fullName>
        <ecNumber evidence="4 21">1.11.1.7</ecNumber>
    </recommendedName>
</protein>
<evidence type="ECO:0000256" key="16">
    <source>
        <dbReference type="PIRSR" id="PIRSR600823-1"/>
    </source>
</evidence>
<dbReference type="GO" id="GO:0006979">
    <property type="term" value="P:response to oxidative stress"/>
    <property type="evidence" value="ECO:0007669"/>
    <property type="project" value="UniProtKB-UniRule"/>
</dbReference>
<feature type="active site" description="Proton acceptor" evidence="16">
    <location>
        <position position="65"/>
    </location>
</feature>
<feature type="binding site" evidence="18">
    <location>
        <position position="73"/>
    </location>
    <ligand>
        <name>Ca(2+)</name>
        <dbReference type="ChEBI" id="CHEBI:29108"/>
        <label>1</label>
    </ligand>
</feature>
<comment type="cofactor">
    <cofactor evidence="18 21">
        <name>heme b</name>
        <dbReference type="ChEBI" id="CHEBI:60344"/>
    </cofactor>
    <text evidence="18 21">Binds 1 heme b (iron(II)-protoporphyrin IX) group per subunit.</text>
</comment>
<evidence type="ECO:0000256" key="20">
    <source>
        <dbReference type="PIRSR" id="PIRSR600823-5"/>
    </source>
</evidence>
<dbReference type="Proteomes" id="UP001165190">
    <property type="component" value="Unassembled WGS sequence"/>
</dbReference>
<dbReference type="PROSITE" id="PS00435">
    <property type="entry name" value="PEROXIDASE_1"/>
    <property type="match status" value="1"/>
</dbReference>
<dbReference type="PRINTS" id="PR00461">
    <property type="entry name" value="PLPEROXIDASE"/>
</dbReference>
<evidence type="ECO:0000256" key="4">
    <source>
        <dbReference type="ARBA" id="ARBA00012313"/>
    </source>
</evidence>
<keyword evidence="10 18" id="KW-0106">Calcium</keyword>
<organism evidence="23 24">
    <name type="scientific">Hibiscus trionum</name>
    <name type="common">Flower of an hour</name>
    <dbReference type="NCBI Taxonomy" id="183268"/>
    <lineage>
        <taxon>Eukaryota</taxon>
        <taxon>Viridiplantae</taxon>
        <taxon>Streptophyta</taxon>
        <taxon>Embryophyta</taxon>
        <taxon>Tracheophyta</taxon>
        <taxon>Spermatophyta</taxon>
        <taxon>Magnoliopsida</taxon>
        <taxon>eudicotyledons</taxon>
        <taxon>Gunneridae</taxon>
        <taxon>Pentapetalae</taxon>
        <taxon>rosids</taxon>
        <taxon>malvids</taxon>
        <taxon>Malvales</taxon>
        <taxon>Malvaceae</taxon>
        <taxon>Malvoideae</taxon>
        <taxon>Hibiscus</taxon>
    </lineage>
</organism>
<feature type="disulfide bond" evidence="20">
    <location>
        <begin position="67"/>
        <end position="72"/>
    </location>
</feature>
<feature type="domain" description="Plant heme peroxidase family profile" evidence="22">
    <location>
        <begin position="24"/>
        <end position="323"/>
    </location>
</feature>
<comment type="cofactor">
    <cofactor evidence="18 21">
        <name>Ca(2+)</name>
        <dbReference type="ChEBI" id="CHEBI:29108"/>
    </cofactor>
    <text evidence="18 21">Binds 2 calcium ions per subunit.</text>
</comment>
<dbReference type="InterPro" id="IPR002016">
    <property type="entry name" value="Haem_peroxidase"/>
</dbReference>
<feature type="site" description="Transition state stabilizer" evidence="19">
    <location>
        <position position="61"/>
    </location>
</feature>
<evidence type="ECO:0000256" key="13">
    <source>
        <dbReference type="ARBA" id="ARBA00023157"/>
    </source>
</evidence>
<comment type="function">
    <text evidence="2">Removal of H(2)O(2), oxidation of toxic reductants, biosynthesis and degradation of lignin, suberization, auxin catabolism, response to environmental stresses such as wounding, pathogen attack and oxidative stress. These functions might be dependent on each isozyme/isoform in each plant tissue.</text>
</comment>
<dbReference type="Pfam" id="PF00141">
    <property type="entry name" value="peroxidase"/>
    <property type="match status" value="1"/>
</dbReference>
<keyword evidence="24" id="KW-1185">Reference proteome</keyword>
<name>A0A9W7ILI3_HIBTR</name>
<comment type="caution">
    <text evidence="23">The sequence shown here is derived from an EMBL/GenBank/DDBJ whole genome shotgun (WGS) entry which is preliminary data.</text>
</comment>
<evidence type="ECO:0000313" key="23">
    <source>
        <dbReference type="EMBL" id="GMI98787.1"/>
    </source>
</evidence>
<dbReference type="GO" id="GO:0046872">
    <property type="term" value="F:metal ion binding"/>
    <property type="evidence" value="ECO:0007669"/>
    <property type="project" value="UniProtKB-UniRule"/>
</dbReference>
<evidence type="ECO:0000256" key="17">
    <source>
        <dbReference type="PIRSR" id="PIRSR600823-2"/>
    </source>
</evidence>
<comment type="subcellular location">
    <subcellularLocation>
        <location evidence="21">Secreted</location>
    </subcellularLocation>
</comment>
<evidence type="ECO:0000256" key="6">
    <source>
        <dbReference type="ARBA" id="ARBA00022559"/>
    </source>
</evidence>
<evidence type="ECO:0000256" key="14">
    <source>
        <dbReference type="ARBA" id="ARBA00023180"/>
    </source>
</evidence>
<feature type="binding site" evidence="18">
    <location>
        <position position="66"/>
    </location>
    <ligand>
        <name>Ca(2+)</name>
        <dbReference type="ChEBI" id="CHEBI:29108"/>
        <label>1</label>
    </ligand>
</feature>
<feature type="binding site" evidence="18">
    <location>
        <position position="244"/>
    </location>
    <ligand>
        <name>Ca(2+)</name>
        <dbReference type="ChEBI" id="CHEBI:29108"/>
        <label>2</label>
    </ligand>
</feature>